<dbReference type="InterPro" id="IPR006259">
    <property type="entry name" value="Adenyl_kin_sub"/>
</dbReference>
<evidence type="ECO:0000256" key="1">
    <source>
        <dbReference type="ARBA" id="ARBA00022679"/>
    </source>
</evidence>
<dbReference type="HAMAP" id="MF_00235">
    <property type="entry name" value="Adenylate_kinase_Adk"/>
    <property type="match status" value="1"/>
</dbReference>
<feature type="binding site" evidence="4">
    <location>
        <position position="169"/>
    </location>
    <ligand>
        <name>AMP</name>
        <dbReference type="ChEBI" id="CHEBI:456215"/>
    </ligand>
</feature>
<evidence type="ECO:0000256" key="3">
    <source>
        <dbReference type="ARBA" id="ARBA00022777"/>
    </source>
</evidence>
<comment type="subcellular location">
    <subcellularLocation>
        <location evidence="4 6">Cytoplasm</location>
    </subcellularLocation>
</comment>
<comment type="function">
    <text evidence="4">Catalyzes the reversible transfer of the terminal phosphate group between ATP and AMP. Plays an important role in cellular energy homeostasis and in adenine nucleotide metabolism.</text>
</comment>
<dbReference type="SUPFAM" id="SSF52540">
    <property type="entry name" value="P-loop containing nucleoside triphosphate hydrolases"/>
    <property type="match status" value="1"/>
</dbReference>
<evidence type="ECO:0000256" key="5">
    <source>
        <dbReference type="RuleBase" id="RU003330"/>
    </source>
</evidence>
<evidence type="ECO:0000256" key="4">
    <source>
        <dbReference type="HAMAP-Rule" id="MF_00235"/>
    </source>
</evidence>
<dbReference type="Pfam" id="PF05191">
    <property type="entry name" value="ADK_lid"/>
    <property type="match status" value="1"/>
</dbReference>
<feature type="binding site" evidence="4">
    <location>
        <begin position="84"/>
        <end position="87"/>
    </location>
    <ligand>
        <name>AMP</name>
        <dbReference type="ChEBI" id="CHEBI:456215"/>
    </ligand>
</feature>
<feature type="domain" description="Adenylate kinase active site lid" evidence="7">
    <location>
        <begin position="126"/>
        <end position="160"/>
    </location>
</feature>
<dbReference type="Pfam" id="PF00406">
    <property type="entry name" value="ADK"/>
    <property type="match status" value="1"/>
</dbReference>
<feature type="binding site" evidence="4">
    <location>
        <position position="129"/>
    </location>
    <ligand>
        <name>Zn(2+)</name>
        <dbReference type="ChEBI" id="CHEBI:29105"/>
        <note>structural</note>
    </ligand>
</feature>
<feature type="binding site" evidence="4">
    <location>
        <begin position="57"/>
        <end position="59"/>
    </location>
    <ligand>
        <name>AMP</name>
        <dbReference type="ChEBI" id="CHEBI:456215"/>
    </ligand>
</feature>
<dbReference type="CDD" id="cd01428">
    <property type="entry name" value="ADK"/>
    <property type="match status" value="1"/>
</dbReference>
<name>A0A8T3YM56_9ARCH</name>
<dbReference type="PANTHER" id="PTHR23359">
    <property type="entry name" value="NUCLEOTIDE KINASE"/>
    <property type="match status" value="1"/>
</dbReference>
<comment type="subunit">
    <text evidence="4 6">Monomer.</text>
</comment>
<keyword evidence="2 4" id="KW-0547">Nucleotide-binding</keyword>
<dbReference type="GO" id="GO:0004017">
    <property type="term" value="F:AMP kinase activity"/>
    <property type="evidence" value="ECO:0007669"/>
    <property type="project" value="UniProtKB-UniRule"/>
</dbReference>
<evidence type="ECO:0000256" key="6">
    <source>
        <dbReference type="RuleBase" id="RU003331"/>
    </source>
</evidence>
<comment type="catalytic activity">
    <reaction evidence="4 6">
        <text>AMP + ATP = 2 ADP</text>
        <dbReference type="Rhea" id="RHEA:12973"/>
        <dbReference type="ChEBI" id="CHEBI:30616"/>
        <dbReference type="ChEBI" id="CHEBI:456215"/>
        <dbReference type="ChEBI" id="CHEBI:456216"/>
        <dbReference type="EC" id="2.7.4.3"/>
    </reaction>
</comment>
<feature type="binding site" evidence="4">
    <location>
        <position position="148"/>
    </location>
    <ligand>
        <name>Zn(2+)</name>
        <dbReference type="ChEBI" id="CHEBI:29105"/>
        <note>structural</note>
    </ligand>
</feature>
<keyword evidence="1 4" id="KW-0808">Transferase</keyword>
<feature type="binding site" evidence="4">
    <location>
        <position position="158"/>
    </location>
    <ligand>
        <name>AMP</name>
        <dbReference type="ChEBI" id="CHEBI:456215"/>
    </ligand>
</feature>
<dbReference type="InterPro" id="IPR033690">
    <property type="entry name" value="Adenylat_kinase_CS"/>
</dbReference>
<proteinExistence type="inferred from homology"/>
<feature type="binding site" evidence="4">
    <location>
        <position position="151"/>
    </location>
    <ligand>
        <name>Zn(2+)</name>
        <dbReference type="ChEBI" id="CHEBI:29105"/>
        <note>structural</note>
    </ligand>
</feature>
<feature type="region of interest" description="NMP" evidence="4">
    <location>
        <begin position="30"/>
        <end position="59"/>
    </location>
</feature>
<comment type="caution">
    <text evidence="8">The sequence shown here is derived from an EMBL/GenBank/DDBJ whole genome shotgun (WGS) entry which is preliminary data.</text>
</comment>
<dbReference type="InterPro" id="IPR007862">
    <property type="entry name" value="Adenylate_kinase_lid-dom"/>
</dbReference>
<keyword evidence="4" id="KW-0963">Cytoplasm</keyword>
<dbReference type="AlphaFoldDB" id="A0A8T3YM56"/>
<reference evidence="8" key="1">
    <citation type="submission" date="2020-07" db="EMBL/GenBank/DDBJ databases">
        <title>Huge and variable diversity of episymbiotic CPR bacteria and DPANN archaea in groundwater ecosystems.</title>
        <authorList>
            <person name="He C.Y."/>
            <person name="Keren R."/>
            <person name="Whittaker M."/>
            <person name="Farag I.F."/>
            <person name="Doudna J."/>
            <person name="Cate J.H.D."/>
            <person name="Banfield J.F."/>
        </authorList>
    </citation>
    <scope>NUCLEOTIDE SEQUENCE</scope>
    <source>
        <strain evidence="8">NC_groundwater_1296_Ag_S-0.2um_52_80</strain>
    </source>
</reference>
<dbReference type="PRINTS" id="PR00094">
    <property type="entry name" value="ADENYLTKNASE"/>
</dbReference>
<feature type="binding site" evidence="4">
    <location>
        <position position="132"/>
    </location>
    <ligand>
        <name>Zn(2+)</name>
        <dbReference type="ChEBI" id="CHEBI:29105"/>
        <note>structural</note>
    </ligand>
</feature>
<feature type="binding site" evidence="4">
    <location>
        <position position="126"/>
    </location>
    <ligand>
        <name>ATP</name>
        <dbReference type="ChEBI" id="CHEBI:30616"/>
    </ligand>
</feature>
<dbReference type="NCBIfam" id="NF001381">
    <property type="entry name" value="PRK00279.1-3"/>
    <property type="match status" value="1"/>
</dbReference>
<dbReference type="Gene3D" id="3.40.50.300">
    <property type="entry name" value="P-loop containing nucleotide triphosphate hydrolases"/>
    <property type="match status" value="1"/>
</dbReference>
<comment type="caution">
    <text evidence="4">Lacks conserved residue(s) required for the propagation of feature annotation.</text>
</comment>
<protein>
    <recommendedName>
        <fullName evidence="4 6">Adenylate kinase</fullName>
        <shortName evidence="4">AK</shortName>
        <ecNumber evidence="4 6">2.7.4.3</ecNumber>
    </recommendedName>
    <alternativeName>
        <fullName evidence="4">ATP-AMP transphosphorylase</fullName>
    </alternativeName>
    <alternativeName>
        <fullName evidence="4">ATP:AMP phosphotransferase</fullName>
    </alternativeName>
    <alternativeName>
        <fullName evidence="4">Adenylate monophosphate kinase</fullName>
    </alternativeName>
</protein>
<feature type="binding site" evidence="4">
    <location>
        <position position="36"/>
    </location>
    <ligand>
        <name>AMP</name>
        <dbReference type="ChEBI" id="CHEBI:456215"/>
    </ligand>
</feature>
<organism evidence="8 9">
    <name type="scientific">Candidatus Iainarchaeum sp</name>
    <dbReference type="NCBI Taxonomy" id="3101447"/>
    <lineage>
        <taxon>Archaea</taxon>
        <taxon>Candidatus Iainarchaeota</taxon>
        <taxon>Candidatus Iainarchaeia</taxon>
        <taxon>Candidatus Iainarchaeales</taxon>
        <taxon>Candidatus Iainarchaeaceae</taxon>
        <taxon>Candidatus Iainarchaeum</taxon>
    </lineage>
</organism>
<dbReference type="EC" id="2.7.4.3" evidence="4 6"/>
<gene>
    <name evidence="4" type="primary">adk</name>
    <name evidence="8" type="ORF">HY544_00545</name>
</gene>
<keyword evidence="3 4" id="KW-0418">Kinase</keyword>
<keyword evidence="4" id="KW-0479">Metal-binding</keyword>
<accession>A0A8T3YM56</accession>
<dbReference type="InterPro" id="IPR027417">
    <property type="entry name" value="P-loop_NTPase"/>
</dbReference>
<comment type="similarity">
    <text evidence="4 5">Belongs to the adenylate kinase family.</text>
</comment>
<dbReference type="Proteomes" id="UP000732298">
    <property type="component" value="Unassembled WGS sequence"/>
</dbReference>
<evidence type="ECO:0000256" key="2">
    <source>
        <dbReference type="ARBA" id="ARBA00022741"/>
    </source>
</evidence>
<dbReference type="GO" id="GO:0008270">
    <property type="term" value="F:zinc ion binding"/>
    <property type="evidence" value="ECO:0007669"/>
    <property type="project" value="UniProtKB-UniRule"/>
</dbReference>
<dbReference type="PROSITE" id="PS00113">
    <property type="entry name" value="ADENYLATE_KINASE"/>
    <property type="match status" value="1"/>
</dbReference>
<dbReference type="EMBL" id="JACQPB010000005">
    <property type="protein sequence ID" value="MBI4209981.1"/>
    <property type="molecule type" value="Genomic_DNA"/>
</dbReference>
<feature type="binding site" evidence="4">
    <location>
        <begin position="135"/>
        <end position="136"/>
    </location>
    <ligand>
        <name>ATP</name>
        <dbReference type="ChEBI" id="CHEBI:30616"/>
    </ligand>
</feature>
<keyword evidence="4" id="KW-0862">Zinc</keyword>
<evidence type="ECO:0000313" key="8">
    <source>
        <dbReference type="EMBL" id="MBI4209981.1"/>
    </source>
</evidence>
<evidence type="ECO:0000259" key="7">
    <source>
        <dbReference type="Pfam" id="PF05191"/>
    </source>
</evidence>
<evidence type="ECO:0000313" key="9">
    <source>
        <dbReference type="Proteomes" id="UP000732298"/>
    </source>
</evidence>
<feature type="binding site" evidence="4">
    <location>
        <position position="91"/>
    </location>
    <ligand>
        <name>AMP</name>
        <dbReference type="ChEBI" id="CHEBI:456215"/>
    </ligand>
</feature>
<comment type="domain">
    <text evidence="4">Consists of three domains, a large central CORE domain and two small peripheral domains, NMPbind and LID, which undergo movements during catalysis. The LID domain closes over the site of phosphoryl transfer upon ATP binding. Assembling and dissambling the active center during each catalytic cycle provides an effective means to prevent ATP hydrolysis. Some bacteria have evolved a zinc-coordinating structure that stabilizes the LID domain.</text>
</comment>
<dbReference type="GO" id="GO:0005524">
    <property type="term" value="F:ATP binding"/>
    <property type="evidence" value="ECO:0007669"/>
    <property type="project" value="UniProtKB-UniRule"/>
</dbReference>
<dbReference type="NCBIfam" id="TIGR01351">
    <property type="entry name" value="adk"/>
    <property type="match status" value="1"/>
</dbReference>
<feature type="binding site" evidence="4">
    <location>
        <position position="197"/>
    </location>
    <ligand>
        <name>ATP</name>
        <dbReference type="ChEBI" id="CHEBI:30616"/>
    </ligand>
</feature>
<keyword evidence="4" id="KW-0545">Nucleotide biosynthesis</keyword>
<comment type="pathway">
    <text evidence="4">Purine metabolism; AMP biosynthesis via salvage pathway; AMP from ADP: step 1/1.</text>
</comment>
<dbReference type="GO" id="GO:0005737">
    <property type="term" value="C:cytoplasm"/>
    <property type="evidence" value="ECO:0007669"/>
    <property type="project" value="UniProtKB-SubCell"/>
</dbReference>
<dbReference type="InterPro" id="IPR000850">
    <property type="entry name" value="Adenylat/UMP-CMP_kin"/>
</dbReference>
<keyword evidence="4 6" id="KW-0067">ATP-binding</keyword>
<feature type="binding site" evidence="4">
    <location>
        <begin position="10"/>
        <end position="15"/>
    </location>
    <ligand>
        <name>ATP</name>
        <dbReference type="ChEBI" id="CHEBI:30616"/>
    </ligand>
</feature>
<dbReference type="GO" id="GO:0044209">
    <property type="term" value="P:AMP salvage"/>
    <property type="evidence" value="ECO:0007669"/>
    <property type="project" value="UniProtKB-UniRule"/>
</dbReference>
<sequence length="212" mass="23316">MNLVLLGPPGTGKGTIAKFIEVRFGCAHVSTGDLLRDEVASRTAVGLEIEPVMNSGALVDDAIVLRVLEKTLAGLKGKSFVLDGFPRTLEQGEILEPLLARLGIALDLVLEIDSPEEIIVKRLSARRQCVSCKRIYGLDVPSKNEGLCDECGSQTVLRKDDEPEVVKERLRLYNDITRPLSDFYSGRGLLRKIDGDRTLQEIFAEVEKLLSP</sequence>
<feature type="binding site" evidence="4">
    <location>
        <position position="31"/>
    </location>
    <ligand>
        <name>AMP</name>
        <dbReference type="ChEBI" id="CHEBI:456215"/>
    </ligand>
</feature>